<dbReference type="InterPro" id="IPR016155">
    <property type="entry name" value="Mopterin_synth/thiamin_S_b"/>
</dbReference>
<organism evidence="1 2">
    <name type="scientific">Paraoerskovia sediminicola</name>
    <dbReference type="NCBI Taxonomy" id="1138587"/>
    <lineage>
        <taxon>Bacteria</taxon>
        <taxon>Bacillati</taxon>
        <taxon>Actinomycetota</taxon>
        <taxon>Actinomycetes</taxon>
        <taxon>Micrococcales</taxon>
        <taxon>Cellulomonadaceae</taxon>
        <taxon>Paraoerskovia</taxon>
    </lineage>
</organism>
<dbReference type="InterPro" id="IPR012675">
    <property type="entry name" value="Beta-grasp_dom_sf"/>
</dbReference>
<sequence length="71" mass="7150">MTTPLPPTITVNGSDRPLAPSTDLAGVVADLAPGLVVDGRPRGVAVALNDAVVPSGEWRTTSSPRATGSRS</sequence>
<accession>A0ABM8FZN6</accession>
<evidence type="ECO:0000313" key="2">
    <source>
        <dbReference type="Proteomes" id="UP001321475"/>
    </source>
</evidence>
<dbReference type="Gene3D" id="3.10.20.30">
    <property type="match status" value="1"/>
</dbReference>
<proteinExistence type="predicted"/>
<dbReference type="SUPFAM" id="SSF54285">
    <property type="entry name" value="MoaD/ThiS"/>
    <property type="match status" value="1"/>
</dbReference>
<dbReference type="Proteomes" id="UP001321475">
    <property type="component" value="Chromosome"/>
</dbReference>
<gene>
    <name evidence="1" type="ORF">GCM10025865_04070</name>
</gene>
<dbReference type="RefSeq" id="WP_350227633.1">
    <property type="nucleotide sequence ID" value="NZ_AP027729.1"/>
</dbReference>
<name>A0ABM8FZN6_9CELL</name>
<dbReference type="CDD" id="cd00565">
    <property type="entry name" value="Ubl_ThiS"/>
    <property type="match status" value="1"/>
</dbReference>
<keyword evidence="2" id="KW-1185">Reference proteome</keyword>
<dbReference type="EMBL" id="AP027729">
    <property type="protein sequence ID" value="BDZ41108.1"/>
    <property type="molecule type" value="Genomic_DNA"/>
</dbReference>
<evidence type="ECO:0008006" key="3">
    <source>
        <dbReference type="Google" id="ProtNLM"/>
    </source>
</evidence>
<evidence type="ECO:0000313" key="1">
    <source>
        <dbReference type="EMBL" id="BDZ41108.1"/>
    </source>
</evidence>
<reference evidence="2" key="1">
    <citation type="journal article" date="2019" name="Int. J. Syst. Evol. Microbiol.">
        <title>The Global Catalogue of Microorganisms (GCM) 10K type strain sequencing project: providing services to taxonomists for standard genome sequencing and annotation.</title>
        <authorList>
            <consortium name="The Broad Institute Genomics Platform"/>
            <consortium name="The Broad Institute Genome Sequencing Center for Infectious Disease"/>
            <person name="Wu L."/>
            <person name="Ma J."/>
        </authorList>
    </citation>
    <scope>NUCLEOTIDE SEQUENCE [LARGE SCALE GENOMIC DNA]</scope>
    <source>
        <strain evidence="2">NBRC 108565</strain>
    </source>
</reference>
<protein>
    <recommendedName>
        <fullName evidence="3">Sulfur carrier protein</fullName>
    </recommendedName>
</protein>